<dbReference type="SUPFAM" id="SSF101852">
    <property type="entry name" value="Bacterial fluorinating enzyme, C-terminal domain"/>
    <property type="match status" value="1"/>
</dbReference>
<dbReference type="PIRSF" id="PIRSF006779">
    <property type="entry name" value="UCP006779"/>
    <property type="match status" value="1"/>
</dbReference>
<evidence type="ECO:0008006" key="7">
    <source>
        <dbReference type="Google" id="ProtNLM"/>
    </source>
</evidence>
<dbReference type="STRING" id="58117.SAMN05421833_123126"/>
<dbReference type="Proteomes" id="UP000186096">
    <property type="component" value="Unassembled WGS sequence"/>
</dbReference>
<feature type="domain" description="S-adenosyl-l-methionine hydroxide adenosyltransferase N-terminal" evidence="3">
    <location>
        <begin position="9"/>
        <end position="154"/>
    </location>
</feature>
<gene>
    <name evidence="5" type="ORF">SAMN05421833_123126</name>
</gene>
<dbReference type="Pfam" id="PF01887">
    <property type="entry name" value="SAM_HAT_N"/>
    <property type="match status" value="1"/>
</dbReference>
<proteinExistence type="inferred from homology"/>
<dbReference type="InterPro" id="IPR023227">
    <property type="entry name" value="SAM_OH_AdoTrfase_C_sf"/>
</dbReference>
<organism evidence="5 6">
    <name type="scientific">Microbispora rosea</name>
    <dbReference type="NCBI Taxonomy" id="58117"/>
    <lineage>
        <taxon>Bacteria</taxon>
        <taxon>Bacillati</taxon>
        <taxon>Actinomycetota</taxon>
        <taxon>Actinomycetes</taxon>
        <taxon>Streptosporangiales</taxon>
        <taxon>Streptosporangiaceae</taxon>
        <taxon>Microbispora</taxon>
    </lineage>
</organism>
<sequence>MSRGVSSVITLLTDYGLEDGYVAACHGVIAGIAPQARIIDVGHLVPAGDVRRGAAILAQTLPYLPAGVHLAVVDPAVGGNRRPVAVEAGGRVFLGPDNGILSWAVRAAGGADAAYELTNKDLFLENVSPTFPGRDLFAPVAAHLCTGHAVADVGPPMPVDRLVTLPAPTCRLRDGTAEGEVLSVDRHGNVQLSITASDMAELGVRLGDTVAVWLGRRQVAVPYRETFTAVPPGDLVAFTDSAGLVAMAINAGDASDRLGLPPGAHVRLSPGGR</sequence>
<evidence type="ECO:0000256" key="1">
    <source>
        <dbReference type="ARBA" id="ARBA00022691"/>
    </source>
</evidence>
<name>A0A1N7FR95_9ACTN</name>
<protein>
    <recommendedName>
        <fullName evidence="7">SAM-dependent chlorinase/fluorinase</fullName>
    </recommendedName>
</protein>
<keyword evidence="1" id="KW-0949">S-adenosyl-L-methionine</keyword>
<dbReference type="InterPro" id="IPR046469">
    <property type="entry name" value="SAM_HAT_N"/>
</dbReference>
<comment type="similarity">
    <text evidence="2">Belongs to the SAM hydrolase / SAM-dependent halogenase family.</text>
</comment>
<accession>A0A1N7FR95</accession>
<dbReference type="PANTHER" id="PTHR35092">
    <property type="entry name" value="CHLORINASE MJ1651"/>
    <property type="match status" value="1"/>
</dbReference>
<feature type="domain" description="S-adenosyl-l-methionine hydroxide adenosyltransferase C-terminal" evidence="4">
    <location>
        <begin position="179"/>
        <end position="267"/>
    </location>
</feature>
<dbReference type="EMBL" id="FTNI01000023">
    <property type="protein sequence ID" value="SIS02898.1"/>
    <property type="molecule type" value="Genomic_DNA"/>
</dbReference>
<dbReference type="InterPro" id="IPR046470">
    <property type="entry name" value="SAM_HAT_C"/>
</dbReference>
<dbReference type="OrthoDB" id="9792195at2"/>
<reference evidence="6" key="1">
    <citation type="submission" date="2017-01" db="EMBL/GenBank/DDBJ databases">
        <authorList>
            <person name="Varghese N."/>
            <person name="Submissions S."/>
        </authorList>
    </citation>
    <scope>NUCLEOTIDE SEQUENCE [LARGE SCALE GENOMIC DNA]</scope>
    <source>
        <strain evidence="6">ATCC 12950</strain>
    </source>
</reference>
<dbReference type="PANTHER" id="PTHR35092:SF1">
    <property type="entry name" value="CHLORINASE MJ1651"/>
    <property type="match status" value="1"/>
</dbReference>
<evidence type="ECO:0000256" key="2">
    <source>
        <dbReference type="ARBA" id="ARBA00024035"/>
    </source>
</evidence>
<dbReference type="InterPro" id="IPR023228">
    <property type="entry name" value="SAM_OH_AdoTrfase_N_sf"/>
</dbReference>
<dbReference type="InterPro" id="IPR002747">
    <property type="entry name" value="SAM_OH_AdoTrfase"/>
</dbReference>
<dbReference type="Gene3D" id="3.40.50.10790">
    <property type="entry name" value="S-adenosyl-l-methionine hydroxide adenosyltransferase, N-terminal"/>
    <property type="match status" value="1"/>
</dbReference>
<dbReference type="SUPFAM" id="SSF102522">
    <property type="entry name" value="Bacterial fluorinating enzyme, N-terminal domain"/>
    <property type="match status" value="1"/>
</dbReference>
<evidence type="ECO:0000259" key="3">
    <source>
        <dbReference type="Pfam" id="PF01887"/>
    </source>
</evidence>
<dbReference type="Gene3D" id="2.40.30.90">
    <property type="entry name" value="Bacterial fluorinating enzyme like"/>
    <property type="match status" value="1"/>
</dbReference>
<dbReference type="Pfam" id="PF20257">
    <property type="entry name" value="SAM_HAT_C"/>
    <property type="match status" value="1"/>
</dbReference>
<evidence type="ECO:0000259" key="4">
    <source>
        <dbReference type="Pfam" id="PF20257"/>
    </source>
</evidence>
<keyword evidence="6" id="KW-1185">Reference proteome</keyword>
<dbReference type="AlphaFoldDB" id="A0A1N7FR95"/>
<evidence type="ECO:0000313" key="6">
    <source>
        <dbReference type="Proteomes" id="UP000186096"/>
    </source>
</evidence>
<evidence type="ECO:0000313" key="5">
    <source>
        <dbReference type="EMBL" id="SIS02898.1"/>
    </source>
</evidence>